<keyword evidence="4" id="KW-1185">Reference proteome</keyword>
<feature type="chain" id="PRO_5046232980" description="MYXO-CTERM domain-containing protein" evidence="2">
    <location>
        <begin position="25"/>
        <end position="230"/>
    </location>
</feature>
<feature type="signal peptide" evidence="2">
    <location>
        <begin position="1"/>
        <end position="24"/>
    </location>
</feature>
<evidence type="ECO:0000256" key="2">
    <source>
        <dbReference type="SAM" id="SignalP"/>
    </source>
</evidence>
<dbReference type="EMBL" id="JAQNDL010000001">
    <property type="protein sequence ID" value="MDC0718291.1"/>
    <property type="molecule type" value="Genomic_DNA"/>
</dbReference>
<comment type="caution">
    <text evidence="3">The sequence shown here is derived from an EMBL/GenBank/DDBJ whole genome shotgun (WGS) entry which is preliminary data.</text>
</comment>
<gene>
    <name evidence="3" type="ORF">POL25_15395</name>
</gene>
<proteinExistence type="predicted"/>
<keyword evidence="2" id="KW-0732">Signal</keyword>
<evidence type="ECO:0000256" key="1">
    <source>
        <dbReference type="SAM" id="MobiDB-lite"/>
    </source>
</evidence>
<feature type="region of interest" description="Disordered" evidence="1">
    <location>
        <begin position="150"/>
        <end position="200"/>
    </location>
</feature>
<dbReference type="RefSeq" id="WP_272086770.1">
    <property type="nucleotide sequence ID" value="NZ_JAQNDL010000001.1"/>
</dbReference>
<accession>A0ABT5E0R4</accession>
<sequence>MASLGSRISVLLLALLGFTAPAAASIPVTTGESDSDTFPETSGEPPQLITIVQPTSGDVFSGTPDATIQLIIEFETLDGADIKLDARAREGGDGPWTTVREDACPAGPSPCMLEISLPPALYMLYAIGEGPGGASEIDVISVEVVEAAATDTDTTDGATGETEAAPTGSSTDDPTGADSTGSTTGDGASASGGDSADGEKGCACNSGTGGPDLLGLTLALLFIPRLRRRR</sequence>
<evidence type="ECO:0000313" key="3">
    <source>
        <dbReference type="EMBL" id="MDC0718291.1"/>
    </source>
</evidence>
<evidence type="ECO:0008006" key="5">
    <source>
        <dbReference type="Google" id="ProtNLM"/>
    </source>
</evidence>
<feature type="compositionally biased region" description="Low complexity" evidence="1">
    <location>
        <begin position="150"/>
        <end position="194"/>
    </location>
</feature>
<evidence type="ECO:0000313" key="4">
    <source>
        <dbReference type="Proteomes" id="UP001221686"/>
    </source>
</evidence>
<organism evidence="3 4">
    <name type="scientific">Nannocystis bainbridge</name>
    <dbReference type="NCBI Taxonomy" id="2995303"/>
    <lineage>
        <taxon>Bacteria</taxon>
        <taxon>Pseudomonadati</taxon>
        <taxon>Myxococcota</taxon>
        <taxon>Polyangia</taxon>
        <taxon>Nannocystales</taxon>
        <taxon>Nannocystaceae</taxon>
        <taxon>Nannocystis</taxon>
    </lineage>
</organism>
<dbReference type="Proteomes" id="UP001221686">
    <property type="component" value="Unassembled WGS sequence"/>
</dbReference>
<name>A0ABT5E0R4_9BACT</name>
<reference evidence="3 4" key="1">
    <citation type="submission" date="2022-11" db="EMBL/GenBank/DDBJ databases">
        <title>Minimal conservation of predation-associated metabolite biosynthetic gene clusters underscores biosynthetic potential of Myxococcota including descriptions for ten novel species: Archangium lansinium sp. nov., Myxococcus landrumus sp. nov., Nannocystis bai.</title>
        <authorList>
            <person name="Ahearne A."/>
            <person name="Stevens C."/>
            <person name="Dowd S."/>
        </authorList>
    </citation>
    <scope>NUCLEOTIDE SEQUENCE [LARGE SCALE GENOMIC DNA]</scope>
    <source>
        <strain evidence="3 4">BB15-2</strain>
    </source>
</reference>
<protein>
    <recommendedName>
        <fullName evidence="5">MYXO-CTERM domain-containing protein</fullName>
    </recommendedName>
</protein>